<evidence type="ECO:0000313" key="1">
    <source>
        <dbReference type="EMBL" id="RDG39066.1"/>
    </source>
</evidence>
<dbReference type="OrthoDB" id="3911464at2"/>
<sequence>MSSEQDLLGPLVAALDAHLPLPSLSDLGGAALLGADTSALLARDELPELIALIAEDPEILHSDIGRGFLLEAAAAPTSPLMLEAVVDAFLGHPAAVAELGDDLVDVWLGTSRQRGDLIGGIALEGSARLVLADASTPYALLDRLKRMRREISGMNDDFAGRAVGVAGAVAEHLPAPDVPALLESLLNVDDVAEDASFELGMLALRHALETEDAEQARILLVTARAHLSDAHSDEERPDAAAFGVAIDAVLAYSAGASVPDSARRLLEEAILGIRLNLLGMPSTWRTPRFDTLAAWHQLASSLEQAQAADRPGSWLHASALINHLVSVYSAHRTLSLLTPAGTGGGDAPAATALAGLHALLAPRVERAFLAHEGGRAILDQWLEELHTAPDSDGDPATALVRQQAGALREVLATEGPGDPPKPDSPASVALAGLVGTESAQRITARLAVEPDLNERITAMLEARAAREPVDEVPIIASTYRWAQQQLSQQCPDGYSGQFAADIDTLLIYLLRFMDLRLSETQKYGGDARAYLREIPPGAGRPREKELGKDLRDFLRGVGLRVELEVDNVGAGRVDVAWRPHDELITMELKRDWKDITWDALADDYGPQAVSYQVSGRPINFFVVLDLTDKPDGLASLPACAHVRTFPGPAGDPRPRTLIMLRVQGNKRHPSSL</sequence>
<protein>
    <submittedName>
        <fullName evidence="1">Uncharacterized protein</fullName>
    </submittedName>
</protein>
<dbReference type="Proteomes" id="UP000253741">
    <property type="component" value="Unassembled WGS sequence"/>
</dbReference>
<accession>A0A370BHB9</accession>
<proteinExistence type="predicted"/>
<gene>
    <name evidence="1" type="ORF">DVH02_05840</name>
</gene>
<dbReference type="RefSeq" id="WP_114622609.1">
    <property type="nucleotide sequence ID" value="NZ_QQNA01000033.1"/>
</dbReference>
<evidence type="ECO:0000313" key="2">
    <source>
        <dbReference type="Proteomes" id="UP000253741"/>
    </source>
</evidence>
<keyword evidence="2" id="KW-1185">Reference proteome</keyword>
<reference evidence="1 2" key="1">
    <citation type="submission" date="2018-07" db="EMBL/GenBank/DDBJ databases">
        <title>Streptomyces species from bats.</title>
        <authorList>
            <person name="Dunlap C."/>
        </authorList>
    </citation>
    <scope>NUCLEOTIDE SEQUENCE [LARGE SCALE GENOMIC DNA]</scope>
    <source>
        <strain evidence="1 2">AC230</strain>
    </source>
</reference>
<organism evidence="1 2">
    <name type="scientific">Streptomyces corynorhini</name>
    <dbReference type="NCBI Taxonomy" id="2282652"/>
    <lineage>
        <taxon>Bacteria</taxon>
        <taxon>Bacillati</taxon>
        <taxon>Actinomycetota</taxon>
        <taxon>Actinomycetes</taxon>
        <taxon>Kitasatosporales</taxon>
        <taxon>Streptomycetaceae</taxon>
        <taxon>Streptomyces</taxon>
    </lineage>
</organism>
<dbReference type="EMBL" id="QQNA01000033">
    <property type="protein sequence ID" value="RDG39066.1"/>
    <property type="molecule type" value="Genomic_DNA"/>
</dbReference>
<dbReference type="AlphaFoldDB" id="A0A370BHB9"/>
<name>A0A370BHB9_9ACTN</name>
<comment type="caution">
    <text evidence="1">The sequence shown here is derived from an EMBL/GenBank/DDBJ whole genome shotgun (WGS) entry which is preliminary data.</text>
</comment>